<gene>
    <name evidence="2" type="ORF">HU137_02440</name>
</gene>
<accession>A0A838ZM27</accession>
<name>A0A838ZM27_9FLAO</name>
<dbReference type="InterPro" id="IPR012467">
    <property type="entry name" value="DUF1684"/>
</dbReference>
<evidence type="ECO:0000313" key="3">
    <source>
        <dbReference type="Proteomes" id="UP000552241"/>
    </source>
</evidence>
<dbReference type="AlphaFoldDB" id="A0A838ZM27"/>
<evidence type="ECO:0000313" key="2">
    <source>
        <dbReference type="EMBL" id="MBA5628626.1"/>
    </source>
</evidence>
<sequence>MTRNINYIGIFVSFLFLFSCAKQNLDAIVAFQTKLSEEWKNPETTPLKEEEKADFKGITFFPIQKKYQLQADFSPIENGKTIPFPTSAKKIKYYKEYGLAKFKLNGKKLELTIYQSDPPIEGYENSLFIPFMDETNGDTTYGGGRYIDLEISDIQNGQFTLDFNKAYNPYCAYSKHYNCPIPPANNYLETEIKSGVSYL</sequence>
<keyword evidence="1" id="KW-0732">Signal</keyword>
<dbReference type="Proteomes" id="UP000552241">
    <property type="component" value="Unassembled WGS sequence"/>
</dbReference>
<comment type="caution">
    <text evidence="2">The sequence shown here is derived from an EMBL/GenBank/DDBJ whole genome shotgun (WGS) entry which is preliminary data.</text>
</comment>
<dbReference type="PROSITE" id="PS51257">
    <property type="entry name" value="PROKAR_LIPOPROTEIN"/>
    <property type="match status" value="1"/>
</dbReference>
<proteinExistence type="predicted"/>
<dbReference type="EMBL" id="JACDZE010000001">
    <property type="protein sequence ID" value="MBA5628626.1"/>
    <property type="molecule type" value="Genomic_DNA"/>
</dbReference>
<evidence type="ECO:0000256" key="1">
    <source>
        <dbReference type="SAM" id="SignalP"/>
    </source>
</evidence>
<dbReference type="RefSeq" id="WP_182042218.1">
    <property type="nucleotide sequence ID" value="NZ_JACDZE010000001.1"/>
</dbReference>
<dbReference type="PANTHER" id="PTHR41913:SF1">
    <property type="entry name" value="DUF1684 DOMAIN-CONTAINING PROTEIN"/>
    <property type="match status" value="1"/>
</dbReference>
<organism evidence="2 3">
    <name type="scientific">Moheibacter lacus</name>
    <dbReference type="NCBI Taxonomy" id="2745851"/>
    <lineage>
        <taxon>Bacteria</taxon>
        <taxon>Pseudomonadati</taxon>
        <taxon>Bacteroidota</taxon>
        <taxon>Flavobacteriia</taxon>
        <taxon>Flavobacteriales</taxon>
        <taxon>Weeksellaceae</taxon>
        <taxon>Moheibacter</taxon>
    </lineage>
</organism>
<feature type="signal peptide" evidence="1">
    <location>
        <begin position="1"/>
        <end position="21"/>
    </location>
</feature>
<dbReference type="Pfam" id="PF07920">
    <property type="entry name" value="DUF1684"/>
    <property type="match status" value="1"/>
</dbReference>
<reference evidence="2 3" key="1">
    <citation type="submission" date="2020-07" db="EMBL/GenBank/DDBJ databases">
        <title>Moheibacter lacus sp. nov., a member of the family Flavobacteriaceae isolated from freshwater lake sediment.</title>
        <authorList>
            <person name="Liu Y."/>
        </authorList>
    </citation>
    <scope>NUCLEOTIDE SEQUENCE [LARGE SCALE GENOMIC DNA]</scope>
    <source>
        <strain evidence="2 3">BDHS18</strain>
    </source>
</reference>
<keyword evidence="3" id="KW-1185">Reference proteome</keyword>
<feature type="chain" id="PRO_5032690119" evidence="1">
    <location>
        <begin position="22"/>
        <end position="199"/>
    </location>
</feature>
<protein>
    <submittedName>
        <fullName evidence="2">DUF1684 domain-containing protein</fullName>
    </submittedName>
</protein>
<dbReference type="PANTHER" id="PTHR41913">
    <property type="entry name" value="DUF1684 DOMAIN-CONTAINING PROTEIN"/>
    <property type="match status" value="1"/>
</dbReference>